<keyword evidence="1" id="KW-0472">Membrane</keyword>
<reference evidence="2" key="1">
    <citation type="submission" date="2022-03" db="EMBL/GenBank/DDBJ databases">
        <title>Aurantimonas Liuensis sp. Nov., isolated from the hadal seawater of the Mariana Trench.</title>
        <authorList>
            <person name="Liu R."/>
        </authorList>
    </citation>
    <scope>NUCLEOTIDE SEQUENCE</scope>
    <source>
        <strain evidence="2">LRZ36</strain>
    </source>
</reference>
<name>A0A9X2KF01_9HYPH</name>
<keyword evidence="1" id="KW-0812">Transmembrane</keyword>
<sequence length="131" mass="13932">MAVEPRDNRSVPELLSDLLRETTDLFKTEGELIRSEISDKITQVEVGGGSIAAGAICLLVALFVLAQALIVALGELMGDAWAALLVGVVIAGIGVALLIKGRNDLSPSNLSPDRTARQLRKDGQLVKEQTR</sequence>
<keyword evidence="3" id="KW-1185">Reference proteome</keyword>
<evidence type="ECO:0000256" key="1">
    <source>
        <dbReference type="SAM" id="Phobius"/>
    </source>
</evidence>
<gene>
    <name evidence="2" type="ORF">MJ956_06455</name>
</gene>
<comment type="caution">
    <text evidence="2">The sequence shown here is derived from an EMBL/GenBank/DDBJ whole genome shotgun (WGS) entry which is preliminary data.</text>
</comment>
<accession>A0A9X2KF01</accession>
<dbReference type="RefSeq" id="WP_253963659.1">
    <property type="nucleotide sequence ID" value="NZ_JALHBS010000034.1"/>
</dbReference>
<dbReference type="AlphaFoldDB" id="A0A9X2KF01"/>
<organism evidence="2 3">
    <name type="scientific">Aurantimonas marianensis</name>
    <dbReference type="NCBI Taxonomy" id="2920428"/>
    <lineage>
        <taxon>Bacteria</taxon>
        <taxon>Pseudomonadati</taxon>
        <taxon>Pseudomonadota</taxon>
        <taxon>Alphaproteobacteria</taxon>
        <taxon>Hyphomicrobiales</taxon>
        <taxon>Aurantimonadaceae</taxon>
        <taxon>Aurantimonas</taxon>
    </lineage>
</organism>
<feature type="transmembrane region" description="Helical" evidence="1">
    <location>
        <begin position="51"/>
        <end position="74"/>
    </location>
</feature>
<protein>
    <submittedName>
        <fullName evidence="2">Phage holin family protein</fullName>
    </submittedName>
</protein>
<dbReference type="EMBL" id="JALHBS010000034">
    <property type="protein sequence ID" value="MCP3054790.1"/>
    <property type="molecule type" value="Genomic_DNA"/>
</dbReference>
<dbReference type="InterPro" id="IPR009937">
    <property type="entry name" value="Phage_holin_3_6"/>
</dbReference>
<dbReference type="Pfam" id="PF07332">
    <property type="entry name" value="Phage_holin_3_6"/>
    <property type="match status" value="1"/>
</dbReference>
<evidence type="ECO:0000313" key="2">
    <source>
        <dbReference type="EMBL" id="MCP3054790.1"/>
    </source>
</evidence>
<dbReference type="Proteomes" id="UP001155220">
    <property type="component" value="Unassembled WGS sequence"/>
</dbReference>
<evidence type="ECO:0000313" key="3">
    <source>
        <dbReference type="Proteomes" id="UP001155220"/>
    </source>
</evidence>
<proteinExistence type="predicted"/>
<keyword evidence="1" id="KW-1133">Transmembrane helix</keyword>
<feature type="transmembrane region" description="Helical" evidence="1">
    <location>
        <begin position="80"/>
        <end position="99"/>
    </location>
</feature>